<evidence type="ECO:0000256" key="2">
    <source>
        <dbReference type="SAM" id="MobiDB-lite"/>
    </source>
</evidence>
<dbReference type="Proteomes" id="UP000075901">
    <property type="component" value="Unassembled WGS sequence"/>
</dbReference>
<dbReference type="PANTHER" id="PTHR22793">
    <property type="entry name" value="MYOCARDIN-RELATED TRANSCRIPTION FACTOR-RELATED"/>
    <property type="match status" value="1"/>
</dbReference>
<dbReference type="GO" id="GO:0003713">
    <property type="term" value="F:transcription coactivator activity"/>
    <property type="evidence" value="ECO:0007669"/>
    <property type="project" value="TreeGrafter"/>
</dbReference>
<feature type="compositionally biased region" description="Pro residues" evidence="2">
    <location>
        <begin position="323"/>
        <end position="336"/>
    </location>
</feature>
<dbReference type="Pfam" id="PF02037">
    <property type="entry name" value="SAP"/>
    <property type="match status" value="1"/>
</dbReference>
<dbReference type="SUPFAM" id="SSF68906">
    <property type="entry name" value="SAP domain"/>
    <property type="match status" value="1"/>
</dbReference>
<dbReference type="VEuPathDB" id="VectorBase:AMAM015842"/>
<feature type="compositionally biased region" description="Low complexity" evidence="2">
    <location>
        <begin position="183"/>
        <end position="198"/>
    </location>
</feature>
<evidence type="ECO:0000256" key="1">
    <source>
        <dbReference type="SAM" id="Coils"/>
    </source>
</evidence>
<dbReference type="GO" id="GO:0045944">
    <property type="term" value="P:positive regulation of transcription by RNA polymerase II"/>
    <property type="evidence" value="ECO:0007669"/>
    <property type="project" value="TreeGrafter"/>
</dbReference>
<dbReference type="InterPro" id="IPR043451">
    <property type="entry name" value="Myocardin-like"/>
</dbReference>
<feature type="compositionally biased region" description="Basic residues" evidence="2">
    <location>
        <begin position="65"/>
        <end position="81"/>
    </location>
</feature>
<dbReference type="PROSITE" id="PS50800">
    <property type="entry name" value="SAP"/>
    <property type="match status" value="1"/>
</dbReference>
<dbReference type="GO" id="GO:0005634">
    <property type="term" value="C:nucleus"/>
    <property type="evidence" value="ECO:0007669"/>
    <property type="project" value="TreeGrafter"/>
</dbReference>
<evidence type="ECO:0000313" key="4">
    <source>
        <dbReference type="EnsemblMetazoa" id="AMAM015842-PA"/>
    </source>
</evidence>
<dbReference type="Gene3D" id="1.10.720.30">
    <property type="entry name" value="SAP domain"/>
    <property type="match status" value="1"/>
</dbReference>
<feature type="compositionally biased region" description="Low complexity" evidence="2">
    <location>
        <begin position="337"/>
        <end position="351"/>
    </location>
</feature>
<dbReference type="SMART" id="SM00513">
    <property type="entry name" value="SAP"/>
    <property type="match status" value="1"/>
</dbReference>
<keyword evidence="5" id="KW-1185">Reference proteome</keyword>
<organism evidence="4 5">
    <name type="scientific">Anopheles maculatus</name>
    <dbReference type="NCBI Taxonomy" id="74869"/>
    <lineage>
        <taxon>Eukaryota</taxon>
        <taxon>Metazoa</taxon>
        <taxon>Ecdysozoa</taxon>
        <taxon>Arthropoda</taxon>
        <taxon>Hexapoda</taxon>
        <taxon>Insecta</taxon>
        <taxon>Pterygota</taxon>
        <taxon>Neoptera</taxon>
        <taxon>Endopterygota</taxon>
        <taxon>Diptera</taxon>
        <taxon>Nematocera</taxon>
        <taxon>Culicoidea</taxon>
        <taxon>Culicidae</taxon>
        <taxon>Anophelinae</taxon>
        <taxon>Anopheles</taxon>
        <taxon>Anopheles maculatus group</taxon>
    </lineage>
</organism>
<feature type="compositionally biased region" description="Low complexity" evidence="2">
    <location>
        <begin position="11"/>
        <end position="36"/>
    </location>
</feature>
<keyword evidence="1" id="KW-0175">Coiled coil</keyword>
<evidence type="ECO:0000313" key="5">
    <source>
        <dbReference type="Proteomes" id="UP000075901"/>
    </source>
</evidence>
<name>A0A182SY89_9DIPT</name>
<reference evidence="5" key="1">
    <citation type="submission" date="2013-09" db="EMBL/GenBank/DDBJ databases">
        <title>The Genome Sequence of Anopheles maculatus species B.</title>
        <authorList>
            <consortium name="The Broad Institute Genomics Platform"/>
            <person name="Neafsey D.E."/>
            <person name="Besansky N."/>
            <person name="Howell P."/>
            <person name="Walton C."/>
            <person name="Young S.K."/>
            <person name="Zeng Q."/>
            <person name="Gargeya S."/>
            <person name="Fitzgerald M."/>
            <person name="Haas B."/>
            <person name="Abouelleil A."/>
            <person name="Allen A.W."/>
            <person name="Alvarado L."/>
            <person name="Arachchi H.M."/>
            <person name="Berlin A.M."/>
            <person name="Chapman S.B."/>
            <person name="Gainer-Dewar J."/>
            <person name="Goldberg J."/>
            <person name="Griggs A."/>
            <person name="Gujja S."/>
            <person name="Hansen M."/>
            <person name="Howarth C."/>
            <person name="Imamovic A."/>
            <person name="Ireland A."/>
            <person name="Larimer J."/>
            <person name="McCowan C."/>
            <person name="Murphy C."/>
            <person name="Pearson M."/>
            <person name="Poon T.W."/>
            <person name="Priest M."/>
            <person name="Roberts A."/>
            <person name="Saif S."/>
            <person name="Shea T."/>
            <person name="Sisk P."/>
            <person name="Sykes S."/>
            <person name="Wortman J."/>
            <person name="Nusbaum C."/>
            <person name="Birren B."/>
        </authorList>
    </citation>
    <scope>NUCLEOTIDE SEQUENCE [LARGE SCALE GENOMIC DNA]</scope>
    <source>
        <strain evidence="5">maculatus3</strain>
    </source>
</reference>
<dbReference type="InterPro" id="IPR003034">
    <property type="entry name" value="SAP_dom"/>
</dbReference>
<feature type="coiled-coil region" evidence="1">
    <location>
        <begin position="273"/>
        <end position="302"/>
    </location>
</feature>
<proteinExistence type="predicted"/>
<feature type="compositionally biased region" description="Gly residues" evidence="2">
    <location>
        <begin position="104"/>
        <end position="115"/>
    </location>
</feature>
<dbReference type="PANTHER" id="PTHR22793:SF12">
    <property type="entry name" value="MYOCARDIN-RELATED TRANSCRIPTION FACTOR, ISOFORM H"/>
    <property type="match status" value="1"/>
</dbReference>
<dbReference type="AlphaFoldDB" id="A0A182SY89"/>
<dbReference type="EnsemblMetazoa" id="AMAM015842-RA">
    <property type="protein sequence ID" value="AMAM015842-PA"/>
    <property type="gene ID" value="AMAM015842"/>
</dbReference>
<sequence>MEQGGNNKGNNSTISASNSTSTPTTTTLRPILPTPSANLTMTTLPTDMKLLGSNSTNFTSGKEKLAKKKSKAKSITKAKPIKFHEYKGPPNAHRGSSSSSSLAGHGGGGGGGGGTDNNYQLIMQQQYLLEYLEEMCKKPTGIGSPSSRDPQITTDGEEIAGSDHTPIDSPLSTGTGSSRHKNPSATGGNSSTGSTLPSTPATGVDLAVETLNKLKVSQLKKYCKQYNLAVSGTKSNLIERLKPLIKSIDSISSLALGSPAGGSTESAELEDGRKLAEQQKRIAELQLQLKKSQEELEQFRSLCNNPFVGPGTDTQPMLVSVAPAPPPPPPPPPLPPGSLGSLLVGSPFSLSTADSCDPP</sequence>
<protein>
    <submittedName>
        <fullName evidence="4">SAP domain-containing protein</fullName>
    </submittedName>
</protein>
<dbReference type="InterPro" id="IPR036361">
    <property type="entry name" value="SAP_dom_sf"/>
</dbReference>
<feature type="region of interest" description="Disordered" evidence="2">
    <location>
        <begin position="305"/>
        <end position="359"/>
    </location>
</feature>
<feature type="region of interest" description="Disordered" evidence="2">
    <location>
        <begin position="139"/>
        <end position="198"/>
    </location>
</feature>
<feature type="compositionally biased region" description="Polar residues" evidence="2">
    <location>
        <begin position="143"/>
        <end position="154"/>
    </location>
</feature>
<feature type="compositionally biased region" description="Polar residues" evidence="2">
    <location>
        <begin position="1"/>
        <end position="10"/>
    </location>
</feature>
<feature type="region of interest" description="Disordered" evidence="2">
    <location>
        <begin position="1"/>
        <end position="117"/>
    </location>
</feature>
<reference evidence="4" key="2">
    <citation type="submission" date="2020-05" db="UniProtKB">
        <authorList>
            <consortium name="EnsemblMetazoa"/>
        </authorList>
    </citation>
    <scope>IDENTIFICATION</scope>
    <source>
        <strain evidence="4">maculatus3</strain>
    </source>
</reference>
<accession>A0A182SY89</accession>
<feature type="domain" description="SAP" evidence="3">
    <location>
        <begin position="211"/>
        <end position="245"/>
    </location>
</feature>
<evidence type="ECO:0000259" key="3">
    <source>
        <dbReference type="PROSITE" id="PS50800"/>
    </source>
</evidence>